<dbReference type="Proteomes" id="UP000199322">
    <property type="component" value="Unassembled WGS sequence"/>
</dbReference>
<evidence type="ECO:0000313" key="8">
    <source>
        <dbReference type="Proteomes" id="UP000199322"/>
    </source>
</evidence>
<evidence type="ECO:0000256" key="2">
    <source>
        <dbReference type="ARBA" id="ARBA00022618"/>
    </source>
</evidence>
<feature type="region of interest" description="Disordered" evidence="5">
    <location>
        <begin position="161"/>
        <end position="181"/>
    </location>
</feature>
<gene>
    <name evidence="7" type="ORF">E4650_03320</name>
    <name evidence="6" type="ORF">SAMN04488588_0410</name>
</gene>
<dbReference type="SUPFAM" id="SSF46785">
    <property type="entry name" value="Winged helix' DNA-binding domain"/>
    <property type="match status" value="2"/>
</dbReference>
<keyword evidence="8" id="KW-1185">Reference proteome</keyword>
<reference evidence="6 8" key="1">
    <citation type="submission" date="2016-10" db="EMBL/GenBank/DDBJ databases">
        <authorList>
            <person name="de Groot N.N."/>
        </authorList>
    </citation>
    <scope>NUCLEOTIDE SEQUENCE [LARGE SCALE GENOMIC DNA]</scope>
    <source>
        <strain evidence="6 8">WG14</strain>
    </source>
</reference>
<sequence length="181" mass="21388">MDMKFQMIEALILSKSNGISFDEIIKRTNFEEEEAKKIINEIQLHYINEEHGIELGRFQNRYRFEIKPEIKKLITQKPKKMELTDTQFEVLTILFLNGASRGIEIEKSRGKNSYSQIKKLREYGLVKKVKKKNTQNSYLYDLSDRFYEWIPETTLRKLEEIKNANTTESDTNPGAEQKEIS</sequence>
<dbReference type="EMBL" id="SRME01000001">
    <property type="protein sequence ID" value="TGG89231.1"/>
    <property type="molecule type" value="Genomic_DNA"/>
</dbReference>
<dbReference type="Pfam" id="PF04079">
    <property type="entry name" value="SMC_ScpB"/>
    <property type="match status" value="1"/>
</dbReference>
<dbReference type="PANTHER" id="PTHR34298">
    <property type="entry name" value="SEGREGATION AND CONDENSATION PROTEIN B"/>
    <property type="match status" value="1"/>
</dbReference>
<evidence type="ECO:0000256" key="5">
    <source>
        <dbReference type="SAM" id="MobiDB-lite"/>
    </source>
</evidence>
<dbReference type="AlphaFoldDB" id="A0A1G6ILW9"/>
<dbReference type="InterPro" id="IPR036390">
    <property type="entry name" value="WH_DNA-bd_sf"/>
</dbReference>
<dbReference type="EMBL" id="FMYV01000001">
    <property type="protein sequence ID" value="SDC07005.1"/>
    <property type="molecule type" value="Genomic_DNA"/>
</dbReference>
<evidence type="ECO:0000256" key="4">
    <source>
        <dbReference type="ARBA" id="ARBA00023306"/>
    </source>
</evidence>
<name>A0A1G6ILW9_9BACT</name>
<dbReference type="OrthoDB" id="45180at2"/>
<evidence type="ECO:0000313" key="9">
    <source>
        <dbReference type="Proteomes" id="UP000297288"/>
    </source>
</evidence>
<dbReference type="Proteomes" id="UP000297288">
    <property type="component" value="Unassembled WGS sequence"/>
</dbReference>
<dbReference type="GO" id="GO:0051304">
    <property type="term" value="P:chromosome separation"/>
    <property type="evidence" value="ECO:0007669"/>
    <property type="project" value="InterPro"/>
</dbReference>
<keyword evidence="3" id="KW-0159">Chromosome partition</keyword>
<dbReference type="STRING" id="28234.SAMN04488588_0410"/>
<protein>
    <submittedName>
        <fullName evidence="6">Condensin subunit ScpB</fullName>
    </submittedName>
    <submittedName>
        <fullName evidence="7">SMC-Scp complex subunit ScpB</fullName>
    </submittedName>
</protein>
<feature type="compositionally biased region" description="Polar residues" evidence="5">
    <location>
        <begin position="163"/>
        <end position="174"/>
    </location>
</feature>
<dbReference type="InterPro" id="IPR005234">
    <property type="entry name" value="ScpB_csome_segregation"/>
</dbReference>
<evidence type="ECO:0000313" key="7">
    <source>
        <dbReference type="EMBL" id="TGG89231.1"/>
    </source>
</evidence>
<organism evidence="6 8">
    <name type="scientific">Geotoga petraea</name>
    <dbReference type="NCBI Taxonomy" id="28234"/>
    <lineage>
        <taxon>Bacteria</taxon>
        <taxon>Thermotogati</taxon>
        <taxon>Thermotogota</taxon>
        <taxon>Thermotogae</taxon>
        <taxon>Petrotogales</taxon>
        <taxon>Petrotogaceae</taxon>
        <taxon>Geotoga</taxon>
    </lineage>
</organism>
<dbReference type="Gene3D" id="1.10.10.10">
    <property type="entry name" value="Winged helix-like DNA-binding domain superfamily/Winged helix DNA-binding domain"/>
    <property type="match status" value="2"/>
</dbReference>
<dbReference type="RefSeq" id="WP_091402364.1">
    <property type="nucleotide sequence ID" value="NZ_FMYV01000001.1"/>
</dbReference>
<evidence type="ECO:0000256" key="1">
    <source>
        <dbReference type="ARBA" id="ARBA00022490"/>
    </source>
</evidence>
<evidence type="ECO:0000313" key="6">
    <source>
        <dbReference type="EMBL" id="SDC07005.1"/>
    </source>
</evidence>
<dbReference type="InterPro" id="IPR036388">
    <property type="entry name" value="WH-like_DNA-bd_sf"/>
</dbReference>
<accession>A0A1G6ILW9</accession>
<keyword evidence="1" id="KW-0963">Cytoplasm</keyword>
<keyword evidence="4" id="KW-0131">Cell cycle</keyword>
<reference evidence="7 9" key="2">
    <citation type="submission" date="2019-04" db="EMBL/GenBank/DDBJ databases">
        <title>Draft genome sequence data and analysis of a Fermenting Bacterium, Geotoga petraea strain HO-Geo1, isolated from heavy-oil petroleum reservoir in Russia.</title>
        <authorList>
            <person name="Grouzdev D.S."/>
            <person name="Semenova E.M."/>
            <person name="Sokolova D.S."/>
            <person name="Tourova T.P."/>
            <person name="Poltaraus A.B."/>
            <person name="Nazina T.N."/>
        </authorList>
    </citation>
    <scope>NUCLEOTIDE SEQUENCE [LARGE SCALE GENOMIC DNA]</scope>
    <source>
        <strain evidence="7 9">HO-Geo1</strain>
    </source>
</reference>
<dbReference type="PANTHER" id="PTHR34298:SF2">
    <property type="entry name" value="SEGREGATION AND CONDENSATION PROTEIN B"/>
    <property type="match status" value="1"/>
</dbReference>
<proteinExistence type="predicted"/>
<evidence type="ECO:0000256" key="3">
    <source>
        <dbReference type="ARBA" id="ARBA00022829"/>
    </source>
</evidence>
<dbReference type="GO" id="GO:0051301">
    <property type="term" value="P:cell division"/>
    <property type="evidence" value="ECO:0007669"/>
    <property type="project" value="UniProtKB-KW"/>
</dbReference>
<keyword evidence="2" id="KW-0132">Cell division</keyword>